<accession>A0A318ZPX6</accession>
<keyword evidence="2" id="KW-1185">Reference proteome</keyword>
<reference evidence="1 2" key="1">
    <citation type="submission" date="2016-12" db="EMBL/GenBank/DDBJ databases">
        <title>The genomes of Aspergillus section Nigri reveals drivers in fungal speciation.</title>
        <authorList>
            <consortium name="DOE Joint Genome Institute"/>
            <person name="Vesth T.C."/>
            <person name="Nybo J."/>
            <person name="Theobald S."/>
            <person name="Brandl J."/>
            <person name="Frisvad J.C."/>
            <person name="Nielsen K.F."/>
            <person name="Lyhne E.K."/>
            <person name="Kogle M.E."/>
            <person name="Kuo A."/>
            <person name="Riley R."/>
            <person name="Clum A."/>
            <person name="Nolan M."/>
            <person name="Lipzen A."/>
            <person name="Salamov A."/>
            <person name="Henrissat B."/>
            <person name="Wiebenga A."/>
            <person name="De Vries R.P."/>
            <person name="Grigoriev I.V."/>
            <person name="Mortensen U.H."/>
            <person name="Andersen M.R."/>
            <person name="Baker S.E."/>
        </authorList>
    </citation>
    <scope>NUCLEOTIDE SEQUENCE [LARGE SCALE GENOMIC DNA]</scope>
    <source>
        <strain evidence="1 2">JOP 1030-1</strain>
    </source>
</reference>
<name>A0A318ZPX6_9EURO</name>
<evidence type="ECO:0008006" key="3">
    <source>
        <dbReference type="Google" id="ProtNLM"/>
    </source>
</evidence>
<evidence type="ECO:0000313" key="2">
    <source>
        <dbReference type="Proteomes" id="UP000248349"/>
    </source>
</evidence>
<sequence>MDRTEGLPRELWFHIKDLLHPADVENVLNTGPKIWNYVFKDESWLKLALTFDRCSPVLLGYNLSRLRLRGKPQKLYVALLARDYSGDLRWKKINVYEVLTGDDEARLLLEKIFINKKGGVYSEYCFYMDKGLRELDPLQILGHGSGPACKGRDIKNGCKLLLLDRDES</sequence>
<evidence type="ECO:0000313" key="1">
    <source>
        <dbReference type="EMBL" id="PYH46473.1"/>
    </source>
</evidence>
<dbReference type="OrthoDB" id="4411012at2759"/>
<organism evidence="1 2">
    <name type="scientific">Aspergillus saccharolyticus JOP 1030-1</name>
    <dbReference type="NCBI Taxonomy" id="1450539"/>
    <lineage>
        <taxon>Eukaryota</taxon>
        <taxon>Fungi</taxon>
        <taxon>Dikarya</taxon>
        <taxon>Ascomycota</taxon>
        <taxon>Pezizomycotina</taxon>
        <taxon>Eurotiomycetes</taxon>
        <taxon>Eurotiomycetidae</taxon>
        <taxon>Eurotiales</taxon>
        <taxon>Aspergillaceae</taxon>
        <taxon>Aspergillus</taxon>
        <taxon>Aspergillus subgen. Circumdati</taxon>
    </lineage>
</organism>
<dbReference type="Proteomes" id="UP000248349">
    <property type="component" value="Unassembled WGS sequence"/>
</dbReference>
<dbReference type="AlphaFoldDB" id="A0A318ZPX6"/>
<dbReference type="EMBL" id="KZ821227">
    <property type="protein sequence ID" value="PYH46473.1"/>
    <property type="molecule type" value="Genomic_DNA"/>
</dbReference>
<protein>
    <recommendedName>
        <fullName evidence="3">F-box domain-containing protein</fullName>
    </recommendedName>
</protein>
<gene>
    <name evidence="1" type="ORF">BP01DRAFT_396920</name>
</gene>
<dbReference type="RefSeq" id="XP_025432455.1">
    <property type="nucleotide sequence ID" value="XM_025578491.1"/>
</dbReference>
<proteinExistence type="predicted"/>
<dbReference type="GeneID" id="37079720"/>